<feature type="domain" description="Type I restriction modification DNA specificity" evidence="5">
    <location>
        <begin position="19"/>
        <end position="186"/>
    </location>
</feature>
<dbReference type="Gene3D" id="3.90.220.20">
    <property type="entry name" value="DNA methylase specificity domains"/>
    <property type="match status" value="2"/>
</dbReference>
<keyword evidence="6" id="KW-0540">Nuclease</keyword>
<keyword evidence="4" id="KW-0175">Coiled coil</keyword>
<dbReference type="InterPro" id="IPR000055">
    <property type="entry name" value="Restrct_endonuc_typeI_TRD"/>
</dbReference>
<keyword evidence="6" id="KW-0378">Hydrolase</keyword>
<evidence type="ECO:0000256" key="2">
    <source>
        <dbReference type="ARBA" id="ARBA00022747"/>
    </source>
</evidence>
<dbReference type="InterPro" id="IPR052021">
    <property type="entry name" value="Type-I_RS_S_subunit"/>
</dbReference>
<evidence type="ECO:0000256" key="4">
    <source>
        <dbReference type="SAM" id="Coils"/>
    </source>
</evidence>
<dbReference type="Pfam" id="PF01420">
    <property type="entry name" value="Methylase_S"/>
    <property type="match status" value="2"/>
</dbReference>
<dbReference type="Gene3D" id="1.10.287.1120">
    <property type="entry name" value="Bipartite methylase S protein"/>
    <property type="match status" value="1"/>
</dbReference>
<protein>
    <submittedName>
        <fullName evidence="6">Restriction endonuclease subunit S</fullName>
    </submittedName>
</protein>
<dbReference type="RefSeq" id="WP_171098408.1">
    <property type="nucleotide sequence ID" value="NZ_CP053084.1"/>
</dbReference>
<dbReference type="GO" id="GO:0004519">
    <property type="term" value="F:endonuclease activity"/>
    <property type="evidence" value="ECO:0007669"/>
    <property type="project" value="UniProtKB-KW"/>
</dbReference>
<dbReference type="InterPro" id="IPR044946">
    <property type="entry name" value="Restrct_endonuc_typeI_TRD_sf"/>
</dbReference>
<reference evidence="6 7" key="1">
    <citation type="submission" date="2020-05" db="EMBL/GenBank/DDBJ databases">
        <title>Compete genome of Limnobacter sp. SAORIC-580.</title>
        <authorList>
            <person name="Song J."/>
            <person name="Cho J.-C."/>
        </authorList>
    </citation>
    <scope>NUCLEOTIDE SEQUENCE [LARGE SCALE GENOMIC DNA]</scope>
    <source>
        <strain evidence="6 7">SAORIC-580</strain>
    </source>
</reference>
<feature type="domain" description="Type I restriction modification DNA specificity" evidence="5">
    <location>
        <begin position="263"/>
        <end position="387"/>
    </location>
</feature>
<evidence type="ECO:0000259" key="5">
    <source>
        <dbReference type="Pfam" id="PF01420"/>
    </source>
</evidence>
<gene>
    <name evidence="6" type="ORF">HKT17_05375</name>
</gene>
<keyword evidence="7" id="KW-1185">Reference proteome</keyword>
<name>A0ABX6N471_9BURK</name>
<evidence type="ECO:0000256" key="3">
    <source>
        <dbReference type="ARBA" id="ARBA00023125"/>
    </source>
</evidence>
<dbReference type="CDD" id="cd17248">
    <property type="entry name" value="RMtype1_S_AmiI-TRD2-CR2_like"/>
    <property type="match status" value="1"/>
</dbReference>
<dbReference type="SUPFAM" id="SSF116734">
    <property type="entry name" value="DNA methylase specificity domain"/>
    <property type="match status" value="2"/>
</dbReference>
<dbReference type="Proteomes" id="UP000501130">
    <property type="component" value="Chromosome"/>
</dbReference>
<dbReference type="EMBL" id="CP053084">
    <property type="protein sequence ID" value="QJR29179.1"/>
    <property type="molecule type" value="Genomic_DNA"/>
</dbReference>
<evidence type="ECO:0000256" key="1">
    <source>
        <dbReference type="ARBA" id="ARBA00010923"/>
    </source>
</evidence>
<dbReference type="PANTHER" id="PTHR30408">
    <property type="entry name" value="TYPE-1 RESTRICTION ENZYME ECOKI SPECIFICITY PROTEIN"/>
    <property type="match status" value="1"/>
</dbReference>
<organism evidence="6 7">
    <name type="scientific">Limnobacter profundi</name>
    <dbReference type="NCBI Taxonomy" id="2732163"/>
    <lineage>
        <taxon>Bacteria</taxon>
        <taxon>Pseudomonadati</taxon>
        <taxon>Pseudomonadota</taxon>
        <taxon>Betaproteobacteria</taxon>
        <taxon>Burkholderiales</taxon>
        <taxon>Burkholderiaceae</taxon>
        <taxon>Limnobacter</taxon>
    </lineage>
</organism>
<keyword evidence="6" id="KW-0255">Endonuclease</keyword>
<sequence length="412" mass="47008">MARSLTKDGIPTGWKYDLLDKFATRCSGHTPSKSFPEYWNGGIKWISLADSFRLDQGYVYETDKKISQVGIANSSAELHPAETVVLSRDAGIGKCGVMAEPMAVSQHFIAWKCDNSEKLNSWFLYNWLQLNKVEFERQAVGSTIKTIGLPYFKKLKIAVPPYPEQKKIAQILSTWDKAIEVTEQLLVKSQQQKKALMQQLLTGKKRLLDKNGVKFSEKWEWLRASELFKTVSRKNNSKTEELLAVTQDQGVLPRSMLERRVVMPDGSTQGYKLVVPGNFIISLRSFQGGLEYSNYRGLVSPAYTVLEPLKSICDEFFKQYYKSYDFIGHLAVAVIGIRDGKQVSYEDFSFLRLPYPSLAEQEKIAKIISVNIQEIECLQKKLETLKQEKKALMKQLLTGRRRVEIEEASECQ</sequence>
<accession>A0ABX6N471</accession>
<comment type="similarity">
    <text evidence="1">Belongs to the type-I restriction system S methylase family.</text>
</comment>
<evidence type="ECO:0000313" key="6">
    <source>
        <dbReference type="EMBL" id="QJR29179.1"/>
    </source>
</evidence>
<dbReference type="PANTHER" id="PTHR30408:SF12">
    <property type="entry name" value="TYPE I RESTRICTION ENZYME MJAVIII SPECIFICITY SUBUNIT"/>
    <property type="match status" value="1"/>
</dbReference>
<proteinExistence type="inferred from homology"/>
<feature type="coiled-coil region" evidence="4">
    <location>
        <begin position="368"/>
        <end position="402"/>
    </location>
</feature>
<keyword evidence="3" id="KW-0238">DNA-binding</keyword>
<evidence type="ECO:0000313" key="7">
    <source>
        <dbReference type="Proteomes" id="UP000501130"/>
    </source>
</evidence>
<keyword evidence="2" id="KW-0680">Restriction system</keyword>